<protein>
    <submittedName>
        <fullName evidence="3">Sulfotransferase</fullName>
    </submittedName>
</protein>
<evidence type="ECO:0000256" key="1">
    <source>
        <dbReference type="ARBA" id="ARBA00022679"/>
    </source>
</evidence>
<evidence type="ECO:0000313" key="3">
    <source>
        <dbReference type="EMBL" id="MDC7675881.1"/>
    </source>
</evidence>
<dbReference type="InterPro" id="IPR019734">
    <property type="entry name" value="TPR_rpt"/>
</dbReference>
<dbReference type="Pfam" id="PF13432">
    <property type="entry name" value="TPR_16"/>
    <property type="match status" value="2"/>
</dbReference>
<evidence type="ECO:0000313" key="4">
    <source>
        <dbReference type="Proteomes" id="UP001218579"/>
    </source>
</evidence>
<dbReference type="PANTHER" id="PTHR12788:SF10">
    <property type="entry name" value="PROTEIN-TYROSINE SULFOTRANSFERASE"/>
    <property type="match status" value="1"/>
</dbReference>
<gene>
    <name evidence="3" type="ORF">PQU98_07065</name>
</gene>
<keyword evidence="2" id="KW-0802">TPR repeat</keyword>
<dbReference type="Pfam" id="PF13469">
    <property type="entry name" value="Sulfotransfer_3"/>
    <property type="match status" value="1"/>
</dbReference>
<dbReference type="InterPro" id="IPR026634">
    <property type="entry name" value="TPST-like"/>
</dbReference>
<proteinExistence type="predicted"/>
<dbReference type="InterPro" id="IPR011990">
    <property type="entry name" value="TPR-like_helical_dom_sf"/>
</dbReference>
<dbReference type="InterPro" id="IPR027417">
    <property type="entry name" value="P-loop_NTPase"/>
</dbReference>
<dbReference type="SUPFAM" id="SSF52540">
    <property type="entry name" value="P-loop containing nucleoside triphosphate hydrolases"/>
    <property type="match status" value="1"/>
</dbReference>
<organism evidence="3 4">
    <name type="scientific">Asticcacaulis machinosus</name>
    <dbReference type="NCBI Taxonomy" id="2984211"/>
    <lineage>
        <taxon>Bacteria</taxon>
        <taxon>Pseudomonadati</taxon>
        <taxon>Pseudomonadota</taxon>
        <taxon>Alphaproteobacteria</taxon>
        <taxon>Caulobacterales</taxon>
        <taxon>Caulobacteraceae</taxon>
        <taxon>Asticcacaulis</taxon>
    </lineage>
</organism>
<accession>A0ABT5HIB4</accession>
<keyword evidence="1" id="KW-0808">Transferase</keyword>
<dbReference type="Gene3D" id="3.40.50.300">
    <property type="entry name" value="P-loop containing nucleotide triphosphate hydrolases"/>
    <property type="match status" value="1"/>
</dbReference>
<dbReference type="EMBL" id="JAQQKV010000001">
    <property type="protein sequence ID" value="MDC7675881.1"/>
    <property type="molecule type" value="Genomic_DNA"/>
</dbReference>
<feature type="repeat" description="TPR" evidence="2">
    <location>
        <begin position="48"/>
        <end position="81"/>
    </location>
</feature>
<keyword evidence="4" id="KW-1185">Reference proteome</keyword>
<dbReference type="PANTHER" id="PTHR12788">
    <property type="entry name" value="PROTEIN-TYROSINE SULFOTRANSFERASE 2"/>
    <property type="match status" value="1"/>
</dbReference>
<dbReference type="Gene3D" id="1.25.40.10">
    <property type="entry name" value="Tetratricopeptide repeat domain"/>
    <property type="match status" value="3"/>
</dbReference>
<dbReference type="PROSITE" id="PS50005">
    <property type="entry name" value="TPR"/>
    <property type="match status" value="1"/>
</dbReference>
<evidence type="ECO:0000256" key="2">
    <source>
        <dbReference type="PROSITE-ProRule" id="PRU00339"/>
    </source>
</evidence>
<dbReference type="RefSeq" id="WP_272744198.1">
    <property type="nucleotide sequence ID" value="NZ_JAQQKV010000001.1"/>
</dbReference>
<sequence>MMNADVMNTGVSEREALLREAQNLRAHQRLPEALHTLARLQAAYPRFSRLYQERGHCHIQQGNAPAAIDALREAVRLNPTLPASWDMLAQLFRLTGDPAQAATAAQRVATLQQLPTEIVVANSLYADADFELAEDVLRAYLGKDGDNVGALHLLARIRRDVADVDEAERLLSIVLELAPDYHAARFDYAMVLLQKQKPLAARQEAQRLLARDPDNRDYLKQYGAACLALGDHEPVIDLYGRLLSGAIAAEAADLRLWRANALKVTGRQAEAIADYRASLAARPDYGVAWFSLSNLKTYRFSHEDIARMRVAEARPATHDMDRIYLGFAIGKALEDVGDYEASWQYYMRANALRRSLSRWRPEVAQDCAQNLKRIFTTEFFAARSGWGASDPAPVFIVGLPRSGSTLIEQILASHSKVEGTQELTEIGRYAAELCGRDPDCDLPLEPDALLRLTAGQARELGERFLNETRTYRRLGRPFFIDKMPNNFWHIGLIHLILPRATLIDVRREPMACAFSNLKQLFGTTNQEFTYGVNDIARYYRTYLDIMQHWEAVLPGRVVRVPYEAVVEDIDSGVQRLLEGCGLPFEPGCLRFHDTQRSIRTPSSEQVRQPIGREGLTQWQNYAPWLEPLRNALGDAITRYRN</sequence>
<dbReference type="Proteomes" id="UP001218579">
    <property type="component" value="Unassembled WGS sequence"/>
</dbReference>
<dbReference type="SUPFAM" id="SSF48452">
    <property type="entry name" value="TPR-like"/>
    <property type="match status" value="2"/>
</dbReference>
<dbReference type="SMART" id="SM00028">
    <property type="entry name" value="TPR"/>
    <property type="match status" value="4"/>
</dbReference>
<name>A0ABT5HIB4_9CAUL</name>
<reference evidence="3 4" key="1">
    <citation type="submission" date="2023-01" db="EMBL/GenBank/DDBJ databases">
        <title>Novel species of the genus Asticcacaulis isolated from rivers.</title>
        <authorList>
            <person name="Lu H."/>
        </authorList>
    </citation>
    <scope>NUCLEOTIDE SEQUENCE [LARGE SCALE GENOMIC DNA]</scope>
    <source>
        <strain evidence="3 4">LKC15W</strain>
    </source>
</reference>
<comment type="caution">
    <text evidence="3">The sequence shown here is derived from an EMBL/GenBank/DDBJ whole genome shotgun (WGS) entry which is preliminary data.</text>
</comment>